<name>A0ACC1STB0_9HYPO</name>
<dbReference type="EMBL" id="JANRMS010000131">
    <property type="protein sequence ID" value="KAJ3545950.1"/>
    <property type="molecule type" value="Genomic_DNA"/>
</dbReference>
<evidence type="ECO:0000313" key="1">
    <source>
        <dbReference type="EMBL" id="KAJ3545950.1"/>
    </source>
</evidence>
<accession>A0ACC1STB0</accession>
<sequence length="551" mass="61678">MSFGFSPGDIAMFTKFANTVVNALREEGGSKSEYQIAERQCKGFLAVVREVKALDFSGVPESFQAQMIQYSAELMEHVQDFRETVARYEKSMGETTKRGFFSSAPRKIQWAFSAAEDLDTFRKNLSAQIDLIKLVLQFSIFSLVSNNQAQTLPRERGRALEFRKEKLLGWDSDPMYSVMFHRGVENITELVYERLLRKPALPIQYEAGRVHTLADDGVFNQSVPQIDQAIAGSTNLAILKPPEATSSRAAAPDSSSRRPPVAHAGWETTGRNALTDDLNEYLQAFGLDPLTEREAQYTKSLDRMAIEDSRAVALLPGVSASESSNLSMSPQFGDRQQSGHIWPEPTEANSASEASAGVGGNDSTSGQKGKSSFPFDFNFDPVSSMGIAAQVISMASYAAELSRAARKKYLMFGVSNEEMDHLSSSLSQYSDLLRECYDIICFSTDERLSISGYSVFDDSQHTLHRIRDMIHFMSEWYILKPKALRNYMKAKKVVAANINRIESLKSTLSIVLQLLSIRITDKTVTEKIDILSMTIQQYEARRRQANIEEHR</sequence>
<evidence type="ECO:0000313" key="2">
    <source>
        <dbReference type="Proteomes" id="UP001148629"/>
    </source>
</evidence>
<proteinExistence type="predicted"/>
<gene>
    <name evidence="1" type="ORF">NM208_g2243</name>
</gene>
<protein>
    <submittedName>
        <fullName evidence="1">Uncharacterized protein</fullName>
    </submittedName>
</protein>
<reference evidence="1" key="1">
    <citation type="submission" date="2022-08" db="EMBL/GenBank/DDBJ databases">
        <title>Genome Sequence of Fusarium decemcellulare.</title>
        <authorList>
            <person name="Buettner E."/>
        </authorList>
    </citation>
    <scope>NUCLEOTIDE SEQUENCE</scope>
    <source>
        <strain evidence="1">Babe19</strain>
    </source>
</reference>
<dbReference type="Proteomes" id="UP001148629">
    <property type="component" value="Unassembled WGS sequence"/>
</dbReference>
<comment type="caution">
    <text evidence="1">The sequence shown here is derived from an EMBL/GenBank/DDBJ whole genome shotgun (WGS) entry which is preliminary data.</text>
</comment>
<organism evidence="1 2">
    <name type="scientific">Fusarium decemcellulare</name>
    <dbReference type="NCBI Taxonomy" id="57161"/>
    <lineage>
        <taxon>Eukaryota</taxon>
        <taxon>Fungi</taxon>
        <taxon>Dikarya</taxon>
        <taxon>Ascomycota</taxon>
        <taxon>Pezizomycotina</taxon>
        <taxon>Sordariomycetes</taxon>
        <taxon>Hypocreomycetidae</taxon>
        <taxon>Hypocreales</taxon>
        <taxon>Nectriaceae</taxon>
        <taxon>Fusarium</taxon>
        <taxon>Fusarium decemcellulare species complex</taxon>
    </lineage>
</organism>
<keyword evidence="2" id="KW-1185">Reference proteome</keyword>